<dbReference type="PANTHER" id="PTHR36694:SF11">
    <property type="entry name" value="LP21121P-RELATED"/>
    <property type="match status" value="1"/>
</dbReference>
<sequence>MRLRRCCTPRRPRSTWTGASAALRGCTTLGSGCVVGAVHTSIPTDQDSSCAKKCTTRLASTTAPSCHGDSADMLLLALGEEGQLCKCNIHHVEPEGRHLYFSLTSVTLYMILEGEDWGQSTSSSQAHDAVEGSLLLATIAPTKSMKGNVSSFLEPQGISQVTLWIAVAVLTCAFSGILSSILLLIGLYTDRRSLLVPWVFTVMGTSSMDLCHTFYLLLFEKLEFNPLTGIVLTLDFFLLSLNVYCLLCVISQYQEYKAGRGTAYHQQQLGSVRYVAQPSATTFVPAIKKSAIKTDSLQAPSLMELRASPSVSPTVPLAPAIQSNGIQSGVPHRVRSVKRVQFPDASDVSST</sequence>
<dbReference type="EMBL" id="CADEPI010000090">
    <property type="protein sequence ID" value="CAB3373809.1"/>
    <property type="molecule type" value="Genomic_DNA"/>
</dbReference>
<feature type="transmembrane region" description="Helical" evidence="1">
    <location>
        <begin position="195"/>
        <end position="218"/>
    </location>
</feature>
<dbReference type="Proteomes" id="UP000494165">
    <property type="component" value="Unassembled WGS sequence"/>
</dbReference>
<feature type="transmembrane region" description="Helical" evidence="1">
    <location>
        <begin position="230"/>
        <end position="250"/>
    </location>
</feature>
<evidence type="ECO:0000313" key="2">
    <source>
        <dbReference type="EMBL" id="CAB3373809.1"/>
    </source>
</evidence>
<reference evidence="2 3" key="1">
    <citation type="submission" date="2020-04" db="EMBL/GenBank/DDBJ databases">
        <authorList>
            <person name="Alioto T."/>
            <person name="Alioto T."/>
            <person name="Gomez Garrido J."/>
        </authorList>
    </citation>
    <scope>NUCLEOTIDE SEQUENCE [LARGE SCALE GENOMIC DNA]</scope>
</reference>
<protein>
    <submittedName>
        <fullName evidence="2">Uncharacterized protein</fullName>
    </submittedName>
</protein>
<dbReference type="PANTHER" id="PTHR36694">
    <property type="entry name" value="PASIFLORA 1, ISOFORM A-RELATED"/>
    <property type="match status" value="1"/>
</dbReference>
<comment type="caution">
    <text evidence="2">The sequence shown here is derived from an EMBL/GenBank/DDBJ whole genome shotgun (WGS) entry which is preliminary data.</text>
</comment>
<dbReference type="Pfam" id="PF15860">
    <property type="entry name" value="DUF4728"/>
    <property type="match status" value="1"/>
</dbReference>
<evidence type="ECO:0000313" key="3">
    <source>
        <dbReference type="Proteomes" id="UP000494165"/>
    </source>
</evidence>
<keyword evidence="1" id="KW-0472">Membrane</keyword>
<dbReference type="AlphaFoldDB" id="A0A8S1D0D0"/>
<dbReference type="InterPro" id="IPR031720">
    <property type="entry name" value="DUF4728"/>
</dbReference>
<evidence type="ECO:0000256" key="1">
    <source>
        <dbReference type="SAM" id="Phobius"/>
    </source>
</evidence>
<feature type="transmembrane region" description="Helical" evidence="1">
    <location>
        <begin position="163"/>
        <end position="188"/>
    </location>
</feature>
<gene>
    <name evidence="2" type="ORF">CLODIP_2_CD11665</name>
</gene>
<dbReference type="OrthoDB" id="10067585at2759"/>
<proteinExistence type="predicted"/>
<organism evidence="2 3">
    <name type="scientific">Cloeon dipterum</name>
    <dbReference type="NCBI Taxonomy" id="197152"/>
    <lineage>
        <taxon>Eukaryota</taxon>
        <taxon>Metazoa</taxon>
        <taxon>Ecdysozoa</taxon>
        <taxon>Arthropoda</taxon>
        <taxon>Hexapoda</taxon>
        <taxon>Insecta</taxon>
        <taxon>Pterygota</taxon>
        <taxon>Palaeoptera</taxon>
        <taxon>Ephemeroptera</taxon>
        <taxon>Pisciforma</taxon>
        <taxon>Baetidae</taxon>
        <taxon>Cloeon</taxon>
    </lineage>
</organism>
<accession>A0A8S1D0D0</accession>
<keyword evidence="1" id="KW-0812">Transmembrane</keyword>
<keyword evidence="3" id="KW-1185">Reference proteome</keyword>
<name>A0A8S1D0D0_9INSE</name>
<keyword evidence="1" id="KW-1133">Transmembrane helix</keyword>